<dbReference type="Pfam" id="PF04892">
    <property type="entry name" value="VanZ"/>
    <property type="match status" value="1"/>
</dbReference>
<comment type="caution">
    <text evidence="3">The sequence shown here is derived from an EMBL/GenBank/DDBJ whole genome shotgun (WGS) entry which is preliminary data.</text>
</comment>
<keyword evidence="1" id="KW-0812">Transmembrane</keyword>
<dbReference type="RefSeq" id="WP_050994576.1">
    <property type="nucleotide sequence ID" value="NZ_BJNI01000083.1"/>
</dbReference>
<feature type="domain" description="VanZ-like" evidence="2">
    <location>
        <begin position="43"/>
        <end position="106"/>
    </location>
</feature>
<gene>
    <name evidence="3" type="ORF">GHK48_14860</name>
</gene>
<keyword evidence="1" id="KW-0472">Membrane</keyword>
<evidence type="ECO:0000256" key="1">
    <source>
        <dbReference type="SAM" id="Phobius"/>
    </source>
</evidence>
<evidence type="ECO:0000313" key="3">
    <source>
        <dbReference type="EMBL" id="MQX09524.1"/>
    </source>
</evidence>
<dbReference type="Proteomes" id="UP000466694">
    <property type="component" value="Unassembled WGS sequence"/>
</dbReference>
<name>A0A844A8K5_RHIFR</name>
<proteinExistence type="predicted"/>
<evidence type="ECO:0000259" key="2">
    <source>
        <dbReference type="Pfam" id="PF04892"/>
    </source>
</evidence>
<keyword evidence="1" id="KW-1133">Transmembrane helix</keyword>
<dbReference type="AlphaFoldDB" id="A0A844A8K5"/>
<dbReference type="EMBL" id="WISZ01000114">
    <property type="protein sequence ID" value="MQX09524.1"/>
    <property type="molecule type" value="Genomic_DNA"/>
</dbReference>
<feature type="transmembrane region" description="Helical" evidence="1">
    <location>
        <begin position="64"/>
        <end position="83"/>
    </location>
</feature>
<dbReference type="PIRSF" id="PIRSF033367">
    <property type="entry name" value="UCP033367_VanZ"/>
    <property type="match status" value="1"/>
</dbReference>
<evidence type="ECO:0000313" key="4">
    <source>
        <dbReference type="Proteomes" id="UP000466694"/>
    </source>
</evidence>
<organism evidence="3 4">
    <name type="scientific">Rhizobium fredii</name>
    <name type="common">Sinorhizobium fredii</name>
    <dbReference type="NCBI Taxonomy" id="380"/>
    <lineage>
        <taxon>Bacteria</taxon>
        <taxon>Pseudomonadati</taxon>
        <taxon>Pseudomonadota</taxon>
        <taxon>Alphaproteobacteria</taxon>
        <taxon>Hyphomicrobiales</taxon>
        <taxon>Rhizobiaceae</taxon>
        <taxon>Sinorhizobium/Ensifer group</taxon>
        <taxon>Sinorhizobium</taxon>
    </lineage>
</organism>
<reference evidence="3 4" key="1">
    <citation type="journal article" date="2013" name="Genome Biol.">
        <title>Comparative genomics of the core and accessory genomes of 48 Sinorhizobium strains comprising five genospecies.</title>
        <authorList>
            <person name="Sugawara M."/>
            <person name="Epstein B."/>
            <person name="Badgley B.D."/>
            <person name="Unno T."/>
            <person name="Xu L."/>
            <person name="Reese J."/>
            <person name="Gyaneshwar P."/>
            <person name="Denny R."/>
            <person name="Mudge J."/>
            <person name="Bharti A.K."/>
            <person name="Farmer A.D."/>
            <person name="May G.D."/>
            <person name="Woodward J.E."/>
            <person name="Medigue C."/>
            <person name="Vallenet D."/>
            <person name="Lajus A."/>
            <person name="Rouy Z."/>
            <person name="Martinez-Vaz B."/>
            <person name="Tiffin P."/>
            <person name="Young N.D."/>
            <person name="Sadowsky M.J."/>
        </authorList>
    </citation>
    <scope>NUCLEOTIDE SEQUENCE [LARGE SCALE GENOMIC DNA]</scope>
    <source>
        <strain evidence="3 4">USDA205</strain>
    </source>
</reference>
<dbReference type="InterPro" id="IPR006976">
    <property type="entry name" value="VanZ-like"/>
</dbReference>
<protein>
    <submittedName>
        <fullName evidence="3">VanZ family protein</fullName>
    </submittedName>
</protein>
<sequence>MRQRVMDLRRAATVLAWLLLALIAYSTLSPIGMRPHIGTWVHVERFGAYALLGFLFATAFPRRIPLILAMVFGVAAAFELLQMLSADRHARVEDLAVKMAGAAGGGGASWFAAPHWRRLRGWQSKPKFKPSPVESSA</sequence>
<accession>A0A844A8K5</accession>
<dbReference type="InterPro" id="IPR017015">
    <property type="entry name" value="UCP033367_VanZ"/>
</dbReference>